<evidence type="ECO:0000313" key="2">
    <source>
        <dbReference type="EMBL" id="GHF66399.1"/>
    </source>
</evidence>
<comment type="caution">
    <text evidence="2">The sequence shown here is derived from an EMBL/GenBank/DDBJ whole genome shotgun (WGS) entry which is preliminary data.</text>
</comment>
<dbReference type="SUPFAM" id="SSF49785">
    <property type="entry name" value="Galactose-binding domain-like"/>
    <property type="match status" value="1"/>
</dbReference>
<dbReference type="AlphaFoldDB" id="A0A8H9MEZ2"/>
<feature type="domain" description="F5/8 type C" evidence="1">
    <location>
        <begin position="19"/>
        <end position="130"/>
    </location>
</feature>
<protein>
    <recommendedName>
        <fullName evidence="1">F5/8 type C domain-containing protein</fullName>
    </recommendedName>
</protein>
<keyword evidence="3" id="KW-1185">Reference proteome</keyword>
<dbReference type="Proteomes" id="UP000658656">
    <property type="component" value="Unassembled WGS sequence"/>
</dbReference>
<evidence type="ECO:0000313" key="3">
    <source>
        <dbReference type="Proteomes" id="UP000658656"/>
    </source>
</evidence>
<dbReference type="Pfam" id="PF00754">
    <property type="entry name" value="F5_F8_type_C"/>
    <property type="match status" value="1"/>
</dbReference>
<reference evidence="2" key="2">
    <citation type="submission" date="2020-09" db="EMBL/GenBank/DDBJ databases">
        <authorList>
            <person name="Sun Q."/>
            <person name="Zhou Y."/>
        </authorList>
    </citation>
    <scope>NUCLEOTIDE SEQUENCE</scope>
    <source>
        <strain evidence="2">CGMCC 4.7679</strain>
    </source>
</reference>
<sequence length="151" mass="17232">MPSSTLHLIENCFVTDSSGCHRYDFWNEQALFDGRPDTGWCPPSRTEPFTEYLDIDLGSVCTPVRIRIQRRPAPKVSTGFPPILCVVAFPDGQPPRTVLSEEDIQAPAGGWWEHDLEPVPTRRLRLEAPNRIQRPNGTYVLQFMQLQLLEQ</sequence>
<name>A0A8H9MEZ2_9PSEU</name>
<accession>A0A8H9MEZ2</accession>
<proteinExistence type="predicted"/>
<evidence type="ECO:0000259" key="1">
    <source>
        <dbReference type="Pfam" id="PF00754"/>
    </source>
</evidence>
<dbReference type="InterPro" id="IPR000421">
    <property type="entry name" value="FA58C"/>
</dbReference>
<dbReference type="EMBL" id="BNAV01000006">
    <property type="protein sequence ID" value="GHF66399.1"/>
    <property type="molecule type" value="Genomic_DNA"/>
</dbReference>
<dbReference type="Gene3D" id="2.60.120.260">
    <property type="entry name" value="Galactose-binding domain-like"/>
    <property type="match status" value="1"/>
</dbReference>
<reference evidence="2" key="1">
    <citation type="journal article" date="2014" name="Int. J. Syst. Evol. Microbiol.">
        <title>Complete genome sequence of Corynebacterium casei LMG S-19264T (=DSM 44701T), isolated from a smear-ripened cheese.</title>
        <authorList>
            <consortium name="US DOE Joint Genome Institute (JGI-PGF)"/>
            <person name="Walter F."/>
            <person name="Albersmeier A."/>
            <person name="Kalinowski J."/>
            <person name="Ruckert C."/>
        </authorList>
    </citation>
    <scope>NUCLEOTIDE SEQUENCE</scope>
    <source>
        <strain evidence="2">CGMCC 4.7679</strain>
    </source>
</reference>
<gene>
    <name evidence="2" type="ORF">GCM10017566_45230</name>
</gene>
<dbReference type="InterPro" id="IPR008979">
    <property type="entry name" value="Galactose-bd-like_sf"/>
</dbReference>
<organism evidence="2 3">
    <name type="scientific">Amycolatopsis bartoniae</name>
    <dbReference type="NCBI Taxonomy" id="941986"/>
    <lineage>
        <taxon>Bacteria</taxon>
        <taxon>Bacillati</taxon>
        <taxon>Actinomycetota</taxon>
        <taxon>Actinomycetes</taxon>
        <taxon>Pseudonocardiales</taxon>
        <taxon>Pseudonocardiaceae</taxon>
        <taxon>Amycolatopsis</taxon>
    </lineage>
</organism>
<dbReference type="OrthoDB" id="9814826at2"/>